<dbReference type="Pfam" id="PF25673">
    <property type="entry name" value="Terminase_7"/>
    <property type="match status" value="1"/>
</dbReference>
<accession>A0A498BXE5</accession>
<proteinExistence type="predicted"/>
<evidence type="ECO:0000256" key="1">
    <source>
        <dbReference type="SAM" id="MobiDB-lite"/>
    </source>
</evidence>
<protein>
    <submittedName>
        <fullName evidence="2">Uncharacterized protein</fullName>
    </submittedName>
</protein>
<dbReference type="EMBL" id="RCDB01000003">
    <property type="protein sequence ID" value="RLK47629.1"/>
    <property type="molecule type" value="Genomic_DNA"/>
</dbReference>
<feature type="region of interest" description="Disordered" evidence="1">
    <location>
        <begin position="115"/>
        <end position="139"/>
    </location>
</feature>
<comment type="caution">
    <text evidence="2">The sequence shown here is derived from an EMBL/GenBank/DDBJ whole genome shotgun (WGS) entry which is preliminary data.</text>
</comment>
<keyword evidence="3" id="KW-1185">Reference proteome</keyword>
<dbReference type="Proteomes" id="UP000273158">
    <property type="component" value="Unassembled WGS sequence"/>
</dbReference>
<evidence type="ECO:0000313" key="2">
    <source>
        <dbReference type="EMBL" id="RLK47629.1"/>
    </source>
</evidence>
<evidence type="ECO:0000313" key="3">
    <source>
        <dbReference type="Proteomes" id="UP000273158"/>
    </source>
</evidence>
<reference evidence="2 3" key="1">
    <citation type="journal article" date="2015" name="Stand. Genomic Sci.">
        <title>Genomic Encyclopedia of Bacterial and Archaeal Type Strains, Phase III: the genomes of soil and plant-associated and newly described type strains.</title>
        <authorList>
            <person name="Whitman W.B."/>
            <person name="Woyke T."/>
            <person name="Klenk H.P."/>
            <person name="Zhou Y."/>
            <person name="Lilburn T.G."/>
            <person name="Beck B.J."/>
            <person name="De Vos P."/>
            <person name="Vandamme P."/>
            <person name="Eisen J.A."/>
            <person name="Garrity G."/>
            <person name="Hugenholtz P."/>
            <person name="Kyrpides N.C."/>
        </authorList>
    </citation>
    <scope>NUCLEOTIDE SEQUENCE [LARGE SCALE GENOMIC DNA]</scope>
    <source>
        <strain evidence="2 3">S2T63</strain>
    </source>
</reference>
<dbReference type="InterPro" id="IPR057972">
    <property type="entry name" value="Terminase_7"/>
</dbReference>
<organism evidence="2 3">
    <name type="scientific">Microbacterium telephonicum</name>
    <dbReference type="NCBI Taxonomy" id="1714841"/>
    <lineage>
        <taxon>Bacteria</taxon>
        <taxon>Bacillati</taxon>
        <taxon>Actinomycetota</taxon>
        <taxon>Actinomycetes</taxon>
        <taxon>Micrococcales</taxon>
        <taxon>Microbacteriaceae</taxon>
        <taxon>Microbacterium</taxon>
    </lineage>
</organism>
<gene>
    <name evidence="2" type="ORF">C7474_2221</name>
</gene>
<dbReference type="AlphaFoldDB" id="A0A498BXE5"/>
<name>A0A498BXE5_9MICO</name>
<sequence length="139" mass="15968">MQLRVIEASPVAQPELPAFTVMVTVEKELVAQEFEWPAMTLDWWAMLSRHPLAGEFIEADWAFLMETARIHAEFWTGKMSLAPELRLREAKYGFTPEDRARLRLQFAQATGAEVDTAEKVQRVESSRDRMRGVTRKDSA</sequence>
<feature type="compositionally biased region" description="Basic and acidic residues" evidence="1">
    <location>
        <begin position="116"/>
        <end position="139"/>
    </location>
</feature>